<dbReference type="PANTHER" id="PTHR43711">
    <property type="entry name" value="TWO-COMPONENT HISTIDINE KINASE"/>
    <property type="match status" value="1"/>
</dbReference>
<dbReference type="Proteomes" id="UP001231124">
    <property type="component" value="Unassembled WGS sequence"/>
</dbReference>
<dbReference type="CDD" id="cd00082">
    <property type="entry name" value="HisKA"/>
    <property type="match status" value="1"/>
</dbReference>
<keyword evidence="3" id="KW-0597">Phosphoprotein</keyword>
<dbReference type="NCBIfam" id="TIGR00229">
    <property type="entry name" value="sensory_box"/>
    <property type="match status" value="1"/>
</dbReference>
<dbReference type="RefSeq" id="WP_238202545.1">
    <property type="nucleotide sequence ID" value="NZ_BPQE01000011.1"/>
</dbReference>
<dbReference type="InterPro" id="IPR050736">
    <property type="entry name" value="Sensor_HK_Regulatory"/>
</dbReference>
<dbReference type="SMART" id="SM00387">
    <property type="entry name" value="HATPase_c"/>
    <property type="match status" value="1"/>
</dbReference>
<keyword evidence="7" id="KW-1133">Transmembrane helix</keyword>
<evidence type="ECO:0000313" key="10">
    <source>
        <dbReference type="EMBL" id="MDQ0447498.1"/>
    </source>
</evidence>
<dbReference type="InterPro" id="IPR000014">
    <property type="entry name" value="PAS"/>
</dbReference>
<dbReference type="CDD" id="cd00130">
    <property type="entry name" value="PAS"/>
    <property type="match status" value="1"/>
</dbReference>
<evidence type="ECO:0000256" key="1">
    <source>
        <dbReference type="ARBA" id="ARBA00000085"/>
    </source>
</evidence>
<feature type="transmembrane region" description="Helical" evidence="7">
    <location>
        <begin position="164"/>
        <end position="185"/>
    </location>
</feature>
<dbReference type="PANTHER" id="PTHR43711:SF26">
    <property type="entry name" value="SENSOR HISTIDINE KINASE RCSC"/>
    <property type="match status" value="1"/>
</dbReference>
<evidence type="ECO:0000256" key="7">
    <source>
        <dbReference type="SAM" id="Phobius"/>
    </source>
</evidence>
<dbReference type="Gene3D" id="1.10.287.130">
    <property type="match status" value="1"/>
</dbReference>
<dbReference type="SUPFAM" id="SSF55874">
    <property type="entry name" value="ATPase domain of HSP90 chaperone/DNA topoisomerase II/histidine kinase"/>
    <property type="match status" value="1"/>
</dbReference>
<evidence type="ECO:0000259" key="8">
    <source>
        <dbReference type="PROSITE" id="PS50109"/>
    </source>
</evidence>
<evidence type="ECO:0000256" key="6">
    <source>
        <dbReference type="ARBA" id="ARBA00023012"/>
    </source>
</evidence>
<evidence type="ECO:0000259" key="9">
    <source>
        <dbReference type="PROSITE" id="PS50112"/>
    </source>
</evidence>
<dbReference type="SMART" id="SM00388">
    <property type="entry name" value="HisKA"/>
    <property type="match status" value="1"/>
</dbReference>
<keyword evidence="11" id="KW-1185">Reference proteome</keyword>
<dbReference type="SUPFAM" id="SSF55785">
    <property type="entry name" value="PYP-like sensor domain (PAS domain)"/>
    <property type="match status" value="1"/>
</dbReference>
<sequence length="633" mass="66227">MTINKVLTNLFDERLAGLVHRSASDDMAMRQRQERFLVSRLATGLVTMAALPPYLLWRGVPSAIEVAAVASLLLPVLAAVILSRTGSLWVAHAVSSAGLTGLVVCLATMTGGPASPAAVWLAVVPLEALVSGSWRATVAATFLAALGVGTVMLSSLWFGADPVIALPINLALPVFALTALGHVAAQALEHLRNEGAWRDRLRSNEARDRMLLSAIDDLVTWHDSNGRVVEASAASTKLVGVEATSLRAHGLLQRVHVADRPAYLSTISTVAVTGRAATVALRLHVDPAARRSDGAHLIHVEMRAHRIGDEGATDGMSVVAVTRDMTEHHLHKQELEEARLVAERADAVKGRFLANVTHELRTPLNAIIGFSEVLAGEGGVHLGAIQQREYAGLIHQSGHHLLDVVNTLLDISRIQSGNFDYKPEAMDAAELVQSCCHLMALKASQGQVSLRAKAAAPAEILADPRACRQVLINLISNALKYTAAGGTVTVALSQEVDGLDIAVTDTGMGISAEDLPRLGTPFFQAGGGGYARSHEGTGLGLSVVQGLVGLHGGAIRIESAPGLGTVVTVTLPYAGRTEDAPGGPAPISTAIRGAAPKRPKVVSLPLGLFDPEPLAGTVAASDLTASAPYRRAG</sequence>
<dbReference type="InterPro" id="IPR036097">
    <property type="entry name" value="HisK_dim/P_sf"/>
</dbReference>
<comment type="catalytic activity">
    <reaction evidence="1">
        <text>ATP + protein L-histidine = ADP + protein N-phospho-L-histidine.</text>
        <dbReference type="EC" id="2.7.13.3"/>
    </reaction>
</comment>
<dbReference type="InterPro" id="IPR035965">
    <property type="entry name" value="PAS-like_dom_sf"/>
</dbReference>
<dbReference type="SMART" id="SM00091">
    <property type="entry name" value="PAS"/>
    <property type="match status" value="1"/>
</dbReference>
<evidence type="ECO:0000313" key="11">
    <source>
        <dbReference type="Proteomes" id="UP001231124"/>
    </source>
</evidence>
<dbReference type="Pfam" id="PF02518">
    <property type="entry name" value="HATPase_c"/>
    <property type="match status" value="1"/>
</dbReference>
<evidence type="ECO:0000256" key="4">
    <source>
        <dbReference type="ARBA" id="ARBA00022679"/>
    </source>
</evidence>
<keyword evidence="6" id="KW-0902">Two-component regulatory system</keyword>
<keyword evidence="7" id="KW-0812">Transmembrane</keyword>
<gene>
    <name evidence="10" type="ORF">QO012_001998</name>
</gene>
<feature type="transmembrane region" description="Helical" evidence="7">
    <location>
        <begin position="37"/>
        <end position="57"/>
    </location>
</feature>
<dbReference type="Pfam" id="PF00512">
    <property type="entry name" value="HisKA"/>
    <property type="match status" value="1"/>
</dbReference>
<evidence type="ECO:0000256" key="2">
    <source>
        <dbReference type="ARBA" id="ARBA00012438"/>
    </source>
</evidence>
<dbReference type="InterPro" id="IPR036890">
    <property type="entry name" value="HATPase_C_sf"/>
</dbReference>
<dbReference type="EMBL" id="JAUSVP010000005">
    <property type="protein sequence ID" value="MDQ0447498.1"/>
    <property type="molecule type" value="Genomic_DNA"/>
</dbReference>
<name>A0ABU0HYT1_9HYPH</name>
<dbReference type="PROSITE" id="PS50109">
    <property type="entry name" value="HIS_KIN"/>
    <property type="match status" value="1"/>
</dbReference>
<feature type="transmembrane region" description="Helical" evidence="7">
    <location>
        <begin position="141"/>
        <end position="158"/>
    </location>
</feature>
<accession>A0ABU0HYT1</accession>
<dbReference type="PRINTS" id="PR00344">
    <property type="entry name" value="BCTRLSENSOR"/>
</dbReference>
<keyword evidence="7" id="KW-0472">Membrane</keyword>
<dbReference type="InterPro" id="IPR004358">
    <property type="entry name" value="Sig_transdc_His_kin-like_C"/>
</dbReference>
<feature type="domain" description="Histidine kinase" evidence="8">
    <location>
        <begin position="355"/>
        <end position="575"/>
    </location>
</feature>
<dbReference type="CDD" id="cd16922">
    <property type="entry name" value="HATPase_EvgS-ArcB-TorS-like"/>
    <property type="match status" value="1"/>
</dbReference>
<organism evidence="10 11">
    <name type="scientific">Methylobacterium aerolatum</name>
    <dbReference type="NCBI Taxonomy" id="418708"/>
    <lineage>
        <taxon>Bacteria</taxon>
        <taxon>Pseudomonadati</taxon>
        <taxon>Pseudomonadota</taxon>
        <taxon>Alphaproteobacteria</taxon>
        <taxon>Hyphomicrobiales</taxon>
        <taxon>Methylobacteriaceae</taxon>
        <taxon>Methylobacterium</taxon>
    </lineage>
</organism>
<dbReference type="GO" id="GO:0004673">
    <property type="term" value="F:protein histidine kinase activity"/>
    <property type="evidence" value="ECO:0007669"/>
    <property type="project" value="UniProtKB-EC"/>
</dbReference>
<dbReference type="InterPro" id="IPR003661">
    <property type="entry name" value="HisK_dim/P_dom"/>
</dbReference>
<comment type="caution">
    <text evidence="10">The sequence shown here is derived from an EMBL/GenBank/DDBJ whole genome shotgun (WGS) entry which is preliminary data.</text>
</comment>
<proteinExistence type="predicted"/>
<dbReference type="PROSITE" id="PS50112">
    <property type="entry name" value="PAS"/>
    <property type="match status" value="1"/>
</dbReference>
<feature type="domain" description="PAS" evidence="9">
    <location>
        <begin position="204"/>
        <end position="274"/>
    </location>
</feature>
<keyword evidence="4 10" id="KW-0808">Transferase</keyword>
<dbReference type="InterPro" id="IPR003594">
    <property type="entry name" value="HATPase_dom"/>
</dbReference>
<evidence type="ECO:0000256" key="5">
    <source>
        <dbReference type="ARBA" id="ARBA00022777"/>
    </source>
</evidence>
<feature type="transmembrane region" description="Helical" evidence="7">
    <location>
        <begin position="63"/>
        <end position="82"/>
    </location>
</feature>
<dbReference type="EC" id="2.7.13.3" evidence="2"/>
<keyword evidence="5 10" id="KW-0418">Kinase</keyword>
<dbReference type="Gene3D" id="3.30.565.10">
    <property type="entry name" value="Histidine kinase-like ATPase, C-terminal domain"/>
    <property type="match status" value="1"/>
</dbReference>
<feature type="transmembrane region" description="Helical" evidence="7">
    <location>
        <begin position="89"/>
        <end position="111"/>
    </location>
</feature>
<dbReference type="SUPFAM" id="SSF47384">
    <property type="entry name" value="Homodimeric domain of signal transducing histidine kinase"/>
    <property type="match status" value="1"/>
</dbReference>
<evidence type="ECO:0000256" key="3">
    <source>
        <dbReference type="ARBA" id="ARBA00022553"/>
    </source>
</evidence>
<dbReference type="Gene3D" id="3.30.450.20">
    <property type="entry name" value="PAS domain"/>
    <property type="match status" value="1"/>
</dbReference>
<reference evidence="10 11" key="1">
    <citation type="submission" date="2023-07" db="EMBL/GenBank/DDBJ databases">
        <title>Genomic Encyclopedia of Type Strains, Phase IV (KMG-IV): sequencing the most valuable type-strain genomes for metagenomic binning, comparative biology and taxonomic classification.</title>
        <authorList>
            <person name="Goeker M."/>
        </authorList>
    </citation>
    <scope>NUCLEOTIDE SEQUENCE [LARGE SCALE GENOMIC DNA]</scope>
    <source>
        <strain evidence="10 11">DSM 19013</strain>
    </source>
</reference>
<protein>
    <recommendedName>
        <fullName evidence="2">histidine kinase</fullName>
        <ecNumber evidence="2">2.7.13.3</ecNumber>
    </recommendedName>
</protein>
<dbReference type="InterPro" id="IPR005467">
    <property type="entry name" value="His_kinase_dom"/>
</dbReference>